<evidence type="ECO:0000313" key="2">
    <source>
        <dbReference type="Proteomes" id="UP000190188"/>
    </source>
</evidence>
<sequence>MKYIFAFFYRNNLDLLRLAIQSIEPLWAHTIIFDNTPHHSLQHEQPFPPGVHIYPSPTPLSFTQSMNLLLQMGQQQGADAVIFMHNDAEAHPHTASTFISALTKLKNTGANWGITCASGFLLFAINVQAVGTIGYWDTTWPDYFSDVDFCYRTLLAGYDMYETNLPITHHNGGSNTIKSDPQLHLQTLQLWPEWEAYYAKKWGGPIGSEVYNAPFNPAATAPCPRGIPRQFPW</sequence>
<dbReference type="EMBL" id="MSZX01000002">
    <property type="protein sequence ID" value="OPA80204.1"/>
    <property type="molecule type" value="Genomic_DNA"/>
</dbReference>
<evidence type="ECO:0008006" key="3">
    <source>
        <dbReference type="Google" id="ProtNLM"/>
    </source>
</evidence>
<dbReference type="Gene3D" id="3.90.550.10">
    <property type="entry name" value="Spore Coat Polysaccharide Biosynthesis Protein SpsA, Chain A"/>
    <property type="match status" value="1"/>
</dbReference>
<keyword evidence="2" id="KW-1185">Reference proteome</keyword>
<dbReference type="Proteomes" id="UP000190188">
    <property type="component" value="Unassembled WGS sequence"/>
</dbReference>
<protein>
    <recommendedName>
        <fullName evidence="3">Glycosyltransferase</fullName>
    </recommendedName>
</protein>
<comment type="caution">
    <text evidence="1">The sequence shown here is derived from an EMBL/GenBank/DDBJ whole genome shotgun (WGS) entry which is preliminary data.</text>
</comment>
<dbReference type="SUPFAM" id="SSF53448">
    <property type="entry name" value="Nucleotide-diphospho-sugar transferases"/>
    <property type="match status" value="1"/>
</dbReference>
<gene>
    <name evidence="1" type="ORF">BVG16_05530</name>
</gene>
<dbReference type="InterPro" id="IPR029044">
    <property type="entry name" value="Nucleotide-diphossugar_trans"/>
</dbReference>
<evidence type="ECO:0000313" key="1">
    <source>
        <dbReference type="EMBL" id="OPA80204.1"/>
    </source>
</evidence>
<dbReference type="STRING" id="1324314.BVG16_05530"/>
<dbReference type="RefSeq" id="WP_078497552.1">
    <property type="nucleotide sequence ID" value="NZ_MSZX01000002.1"/>
</dbReference>
<reference evidence="1 2" key="1">
    <citation type="submission" date="2017-01" db="EMBL/GenBank/DDBJ databases">
        <title>Genome analysis of Paenibacillus selenitrireducens ES3-24.</title>
        <authorList>
            <person name="Xu D."/>
            <person name="Yao R."/>
            <person name="Zheng S."/>
        </authorList>
    </citation>
    <scope>NUCLEOTIDE SEQUENCE [LARGE SCALE GENOMIC DNA]</scope>
    <source>
        <strain evidence="1 2">ES3-24</strain>
    </source>
</reference>
<organism evidence="1 2">
    <name type="scientific">Paenibacillus selenitireducens</name>
    <dbReference type="NCBI Taxonomy" id="1324314"/>
    <lineage>
        <taxon>Bacteria</taxon>
        <taxon>Bacillati</taxon>
        <taxon>Bacillota</taxon>
        <taxon>Bacilli</taxon>
        <taxon>Bacillales</taxon>
        <taxon>Paenibacillaceae</taxon>
        <taxon>Paenibacillus</taxon>
    </lineage>
</organism>
<accession>A0A1T2XK32</accession>
<proteinExistence type="predicted"/>
<dbReference type="OrthoDB" id="2565678at2"/>
<name>A0A1T2XK32_9BACL</name>
<dbReference type="AlphaFoldDB" id="A0A1T2XK32"/>